<evidence type="ECO:0000313" key="1">
    <source>
        <dbReference type="EMBL" id="UPK97743.1"/>
    </source>
</evidence>
<dbReference type="EMBL" id="CP090036">
    <property type="protein sequence ID" value="UPK97743.1"/>
    <property type="molecule type" value="Genomic_DNA"/>
</dbReference>
<reference evidence="1" key="1">
    <citation type="submission" date="2021-11" db="EMBL/GenBank/DDBJ databases">
        <title>Fusarium solani-melongenae Genome sequencing and assembly.</title>
        <authorList>
            <person name="Xie S."/>
            <person name="Huang L."/>
            <person name="Zhang X."/>
        </authorList>
    </citation>
    <scope>NUCLEOTIDE SEQUENCE</scope>
    <source>
        <strain evidence="1">CRI 24-3</strain>
    </source>
</reference>
<dbReference type="Proteomes" id="UP000830768">
    <property type="component" value="Chromosome 8"/>
</dbReference>
<gene>
    <name evidence="1" type="ORF">LCI18_008678</name>
</gene>
<accession>A0ACD3ZCD4</accession>
<name>A0ACD3ZCD4_FUSSC</name>
<organism evidence="1 2">
    <name type="scientific">Fusarium solani subsp. cucurbitae</name>
    <name type="common">Neocosmosporum cucurbitae</name>
    <dbReference type="NCBI Taxonomy" id="2747967"/>
    <lineage>
        <taxon>Eukaryota</taxon>
        <taxon>Fungi</taxon>
        <taxon>Dikarya</taxon>
        <taxon>Ascomycota</taxon>
        <taxon>Pezizomycotina</taxon>
        <taxon>Sordariomycetes</taxon>
        <taxon>Hypocreomycetidae</taxon>
        <taxon>Hypocreales</taxon>
        <taxon>Nectriaceae</taxon>
        <taxon>Fusarium</taxon>
        <taxon>Fusarium solani species complex</taxon>
    </lineage>
</organism>
<keyword evidence="2" id="KW-1185">Reference proteome</keyword>
<evidence type="ECO:0000313" key="2">
    <source>
        <dbReference type="Proteomes" id="UP000830768"/>
    </source>
</evidence>
<protein>
    <submittedName>
        <fullName evidence="1">Uncharacterized protein</fullName>
    </submittedName>
</protein>
<proteinExistence type="predicted"/>
<sequence length="977" mass="108958">MASTDPRSSPSGITPNIDSSQQPSWPTTSLPVLSRDESPWEELGKAFNIDLSPDKIRSDDRHASDDLNKLSARNIPEEKATDSQPMRCSAPPSDYDHLSVKNPPKLPFRKWVRSLKRRNSLSEGREAYAGDDRCKYPEPSNPFRRVIHRRFRHRFSSSGSSLGFITAVQSAGTSLITASVAAPSRRRHGRSRAERSSRASLSTPRVSKDVGPLERAEEDLTATQRAFERRQILEELISTEENYIGDIRFLMNTYVNMLAALPSLSKQLRSSTNRNLHHILQLHDEILGDLHRVVPFSEYSQLDHPVLSKSGRNRSRGLDTLPECGVNLQALHHVPGMLTDPQVAAEVAKVFSKKTHEFFIYKEYGAKFEMMRRDIAAAHEGFPEWEVHQKGVEALGFSVGSPKGQEGGSNKALTVNDLLIKPIQRICRYPLLFAELLKHTPVLDCPNSHMEVETALARLREATIEINNSATNQDMKTTLEKTWLLQDRLVFPDRRLDADSKNQIRAFGHIQLCGALHVCWETEAGVEGQYMICLLYKDVLCLASGGKSDRIYTILACIDLRSAKVEDVDKGGGLRCHLAPFSWKLVFEGQHELYELVMTACSPNEEAEWRSRIQRSRDLEQSEKLSVLYNFLSFDMKSLGAIFRRPGTMARSASVNRATTAIPHSAQVHVILKNTSLVKSTTNTTGPVPILGRSHSLVSSKPRIPVLAPPRSERARLEVLLEDVWSQNIIPFPDTMSIARNEQLMRRSASTMMRKLSMANMAKRSGSISRRGSEEVASEGLTRQTSKSSASSFGVFDVDGSWHSNSTKCSTLPEATEMDMEESHVADPRSSMQKLTISSRPRDACLVETTSDTMDDDLKKESAIQSSMTSSRKAEASPSAKENTRPPASIPVRSKSSRWTRGSAQDDKKGHGFRRFFGQGLQGTYDTASKAALENEFGTSVDDEVIKQILENGETQTSEMPERQGTKNDSKGPMVAH</sequence>